<reference evidence="3" key="1">
    <citation type="submission" date="2021-02" db="EMBL/GenBank/DDBJ databases">
        <authorList>
            <person name="Nowell W R."/>
        </authorList>
    </citation>
    <scope>NUCLEOTIDE SEQUENCE</scope>
</reference>
<gene>
    <name evidence="3" type="ORF">GPM918_LOCUS11305</name>
    <name evidence="4" type="ORF">SRO942_LOCUS11304</name>
</gene>
<keyword evidence="1" id="KW-0677">Repeat</keyword>
<organism evidence="3 5">
    <name type="scientific">Didymodactylos carnosus</name>
    <dbReference type="NCBI Taxonomy" id="1234261"/>
    <lineage>
        <taxon>Eukaryota</taxon>
        <taxon>Metazoa</taxon>
        <taxon>Spiralia</taxon>
        <taxon>Gnathifera</taxon>
        <taxon>Rotifera</taxon>
        <taxon>Eurotatoria</taxon>
        <taxon>Bdelloidea</taxon>
        <taxon>Philodinida</taxon>
        <taxon>Philodinidae</taxon>
        <taxon>Didymodactylos</taxon>
    </lineage>
</organism>
<keyword evidence="5" id="KW-1185">Reference proteome</keyword>
<evidence type="ECO:0000256" key="1">
    <source>
        <dbReference type="ARBA" id="ARBA00022737"/>
    </source>
</evidence>
<evidence type="ECO:0000313" key="3">
    <source>
        <dbReference type="EMBL" id="CAF0952161.1"/>
    </source>
</evidence>
<evidence type="ECO:0008006" key="6">
    <source>
        <dbReference type="Google" id="ProtNLM"/>
    </source>
</evidence>
<dbReference type="SUPFAM" id="SSF101898">
    <property type="entry name" value="NHL repeat"/>
    <property type="match status" value="1"/>
</dbReference>
<evidence type="ECO:0000313" key="4">
    <source>
        <dbReference type="EMBL" id="CAF3727764.1"/>
    </source>
</evidence>
<accession>A0A814D4J6</accession>
<dbReference type="EMBL" id="CAJOBC010002328">
    <property type="protein sequence ID" value="CAF3727764.1"/>
    <property type="molecule type" value="Genomic_DNA"/>
</dbReference>
<comment type="caution">
    <text evidence="3">The sequence shown here is derived from an EMBL/GenBank/DDBJ whole genome shotgun (WGS) entry which is preliminary data.</text>
</comment>
<proteinExistence type="predicted"/>
<dbReference type="Gene3D" id="2.120.10.30">
    <property type="entry name" value="TolB, C-terminal domain"/>
    <property type="match status" value="1"/>
</dbReference>
<evidence type="ECO:0000313" key="5">
    <source>
        <dbReference type="Proteomes" id="UP000663829"/>
    </source>
</evidence>
<dbReference type="PROSITE" id="PS51125">
    <property type="entry name" value="NHL"/>
    <property type="match status" value="1"/>
</dbReference>
<dbReference type="OrthoDB" id="273823at2759"/>
<dbReference type="InterPro" id="IPR001258">
    <property type="entry name" value="NHL_repeat"/>
</dbReference>
<dbReference type="EMBL" id="CAJNOQ010002329">
    <property type="protein sequence ID" value="CAF0952161.1"/>
    <property type="molecule type" value="Genomic_DNA"/>
</dbReference>
<dbReference type="AlphaFoldDB" id="A0A814D4J6"/>
<evidence type="ECO:0000256" key="2">
    <source>
        <dbReference type="PROSITE-ProRule" id="PRU00504"/>
    </source>
</evidence>
<dbReference type="Proteomes" id="UP000663829">
    <property type="component" value="Unassembled WGS sequence"/>
</dbReference>
<feature type="repeat" description="NHL" evidence="2">
    <location>
        <begin position="182"/>
        <end position="220"/>
    </location>
</feature>
<protein>
    <recommendedName>
        <fullName evidence="6">NHL repeat containing protein</fullName>
    </recommendedName>
</protein>
<name>A0A814D4J6_9BILA</name>
<sequence>METLSYTRILVAELIPTITNQSPNDDYVRCGSARSTHSVTTLFNSSTLTVPKFNSVWDDEEVADVVPKTFLDFATTTTSVHILAGLFVLGAVFDPILGGKLSENSIQQSNLLIFEDVLDIQNSVAGISGSMDCNSSQLSYPNDAANDSCLAVYGAGTNNQRIQRWLAGATTCVTIAGINMTIGSNSSTKFNYPRAIFVDSNNTLCVSDAYNYRIQMFSYNSTTGVTAAEGNGAGSSYNQINVSYGVYVDTSGTIYHSDYSNNRVMK</sequence>
<dbReference type="Proteomes" id="UP000681722">
    <property type="component" value="Unassembled WGS sequence"/>
</dbReference>
<dbReference type="InterPro" id="IPR011042">
    <property type="entry name" value="6-blade_b-propeller_TolB-like"/>
</dbReference>